<feature type="transmembrane region" description="Helical" evidence="8">
    <location>
        <begin position="68"/>
        <end position="89"/>
    </location>
</feature>
<dbReference type="Gene3D" id="1.20.1740.10">
    <property type="entry name" value="Amino acid/polyamine transporter I"/>
    <property type="match status" value="1"/>
</dbReference>
<dbReference type="PANTHER" id="PTHR43341">
    <property type="entry name" value="AMINO ACID PERMEASE"/>
    <property type="match status" value="1"/>
</dbReference>
<dbReference type="Pfam" id="PF00324">
    <property type="entry name" value="AA_permease"/>
    <property type="match status" value="1"/>
</dbReference>
<feature type="transmembrane region" description="Helical" evidence="8">
    <location>
        <begin position="140"/>
        <end position="169"/>
    </location>
</feature>
<evidence type="ECO:0000256" key="2">
    <source>
        <dbReference type="ARBA" id="ARBA00022448"/>
    </source>
</evidence>
<evidence type="ECO:0000256" key="3">
    <source>
        <dbReference type="ARBA" id="ARBA00022692"/>
    </source>
</evidence>
<keyword evidence="2" id="KW-0813">Transport</keyword>
<dbReference type="AlphaFoldDB" id="A0A0P1BJ75"/>
<comment type="subcellular location">
    <subcellularLocation>
        <location evidence="1">Membrane</location>
        <topology evidence="1">Multi-pass membrane protein</topology>
    </subcellularLocation>
</comment>
<dbReference type="PROSITE" id="PS00218">
    <property type="entry name" value="AMINO_ACID_PERMEASE_1"/>
    <property type="match status" value="1"/>
</dbReference>
<feature type="domain" description="Amino acid permease/ SLC12A" evidence="9">
    <location>
        <begin position="67"/>
        <end position="523"/>
    </location>
</feature>
<proteinExistence type="predicted"/>
<dbReference type="GO" id="GO:0016020">
    <property type="term" value="C:membrane"/>
    <property type="evidence" value="ECO:0007669"/>
    <property type="project" value="UniProtKB-SubCell"/>
</dbReference>
<feature type="transmembrane region" description="Helical" evidence="8">
    <location>
        <begin position="95"/>
        <end position="119"/>
    </location>
</feature>
<organism evidence="10 11">
    <name type="scientific">Ceraceosorus bombacis</name>
    <dbReference type="NCBI Taxonomy" id="401625"/>
    <lineage>
        <taxon>Eukaryota</taxon>
        <taxon>Fungi</taxon>
        <taxon>Dikarya</taxon>
        <taxon>Basidiomycota</taxon>
        <taxon>Ustilaginomycotina</taxon>
        <taxon>Exobasidiomycetes</taxon>
        <taxon>Ceraceosorales</taxon>
        <taxon>Ceraceosoraceae</taxon>
        <taxon>Ceraceosorus</taxon>
    </lineage>
</organism>
<feature type="transmembrane region" description="Helical" evidence="8">
    <location>
        <begin position="344"/>
        <end position="369"/>
    </location>
</feature>
<dbReference type="STRING" id="401625.A0A0P1BJ75"/>
<accession>A0A0P1BJ75</accession>
<name>A0A0P1BJ75_9BASI</name>
<keyword evidence="4" id="KW-0029">Amino-acid transport</keyword>
<sequence>MANLQDDIAGSVVPARARTSEISKASPYANDQGTVKVMQEPLSQEASDVGRDASSKQELKRTLSARHLVLISLGGVIGPGLLVGSGTALSEAGPVGAILAYLVVGSVTWATMMSVGELATALPASQSHLVDFASRFLDPAAGFVLGFLYWTLWCLVLANELVAVGILFAFWEGARVVPQGAWIAIFLVFFLCISLLGVATWGELEFWLASIKILFLIVFFIISIVINTGGTGQGYIGFRYFRNPGSFTDFPGFVSVLTLVATQFAGTEITATCAAEARRPERAVPRAVTSVMWRILVFYVGTAFFIGLNVPSNDDRLANASSKAAASPLTIAMQRGGIEAAASAINAIIIVSIVSAGNSSLYVASRTLAAMARERLLPAFLGWTTKKTQVPVPALLVSAALSLISLLSVSSGSSTTFTRIYSISGISILLVWALIAASHIRMRSAMKAQGRNVSELRFKAPLWPVGAWYALIMNSFLALIQGYGAFAPSFDIINFVVFYIMLPVSIVLYTGFKIVFQTRIPRTSEIDLDTGSQLTHNLDGDSEDHATGLVRQADDSDSESRPPVDARTDGKSRSNISLPRDSDRASSPLRRFVRSISKVLA</sequence>
<dbReference type="OrthoDB" id="3900342at2759"/>
<evidence type="ECO:0000256" key="7">
    <source>
        <dbReference type="SAM" id="MobiDB-lite"/>
    </source>
</evidence>
<dbReference type="InterPro" id="IPR050524">
    <property type="entry name" value="APC_YAT"/>
</dbReference>
<feature type="transmembrane region" description="Helical" evidence="8">
    <location>
        <begin position="461"/>
        <end position="480"/>
    </location>
</feature>
<feature type="transmembrane region" description="Helical" evidence="8">
    <location>
        <begin position="181"/>
        <end position="201"/>
    </location>
</feature>
<feature type="transmembrane region" description="Helical" evidence="8">
    <location>
        <begin position="213"/>
        <end position="238"/>
    </location>
</feature>
<dbReference type="GO" id="GO:0015171">
    <property type="term" value="F:amino acid transmembrane transporter activity"/>
    <property type="evidence" value="ECO:0007669"/>
    <property type="project" value="TreeGrafter"/>
</dbReference>
<evidence type="ECO:0000259" key="9">
    <source>
        <dbReference type="Pfam" id="PF00324"/>
    </source>
</evidence>
<dbReference type="FunFam" id="1.20.1740.10:FF:000001">
    <property type="entry name" value="Amino acid permease"/>
    <property type="match status" value="1"/>
</dbReference>
<dbReference type="Proteomes" id="UP000054845">
    <property type="component" value="Unassembled WGS sequence"/>
</dbReference>
<dbReference type="PANTHER" id="PTHR43341:SF26">
    <property type="entry name" value="GENERAL AMINO ACID PERMEASE AGP3"/>
    <property type="match status" value="1"/>
</dbReference>
<feature type="transmembrane region" description="Helical" evidence="8">
    <location>
        <begin position="492"/>
        <end position="512"/>
    </location>
</feature>
<feature type="transmembrane region" description="Helical" evidence="8">
    <location>
        <begin position="420"/>
        <end position="440"/>
    </location>
</feature>
<evidence type="ECO:0000313" key="11">
    <source>
        <dbReference type="Proteomes" id="UP000054845"/>
    </source>
</evidence>
<evidence type="ECO:0000256" key="4">
    <source>
        <dbReference type="ARBA" id="ARBA00022970"/>
    </source>
</evidence>
<feature type="transmembrane region" description="Helical" evidence="8">
    <location>
        <begin position="291"/>
        <end position="310"/>
    </location>
</feature>
<keyword evidence="11" id="KW-1185">Reference proteome</keyword>
<feature type="transmembrane region" description="Helical" evidence="8">
    <location>
        <begin position="250"/>
        <end position="271"/>
    </location>
</feature>
<reference evidence="10 11" key="1">
    <citation type="submission" date="2014-09" db="EMBL/GenBank/DDBJ databases">
        <authorList>
            <person name="Magalhaes I.L.F."/>
            <person name="Oliveira U."/>
            <person name="Santos F.R."/>
            <person name="Vidigal T.H.D.A."/>
            <person name="Brescovit A.D."/>
            <person name="Santos A.J."/>
        </authorList>
    </citation>
    <scope>NUCLEOTIDE SEQUENCE [LARGE SCALE GENOMIC DNA]</scope>
</reference>
<protein>
    <submittedName>
        <fullName evidence="10">Amino acid permease</fullName>
    </submittedName>
</protein>
<feature type="compositionally biased region" description="Basic and acidic residues" evidence="7">
    <location>
        <begin position="552"/>
        <end position="572"/>
    </location>
</feature>
<dbReference type="InterPro" id="IPR004840">
    <property type="entry name" value="Amino_acid_permease_CS"/>
</dbReference>
<feature type="transmembrane region" description="Helical" evidence="8">
    <location>
        <begin position="390"/>
        <end position="408"/>
    </location>
</feature>
<dbReference type="EMBL" id="CCYA01000278">
    <property type="protein sequence ID" value="CEH16280.1"/>
    <property type="molecule type" value="Genomic_DNA"/>
</dbReference>
<evidence type="ECO:0000313" key="10">
    <source>
        <dbReference type="EMBL" id="CEH16280.1"/>
    </source>
</evidence>
<keyword evidence="3 8" id="KW-0812">Transmembrane</keyword>
<keyword evidence="6 8" id="KW-0472">Membrane</keyword>
<evidence type="ECO:0000256" key="1">
    <source>
        <dbReference type="ARBA" id="ARBA00004141"/>
    </source>
</evidence>
<keyword evidence="5 8" id="KW-1133">Transmembrane helix</keyword>
<feature type="region of interest" description="Disordered" evidence="7">
    <location>
        <begin position="551"/>
        <end position="589"/>
    </location>
</feature>
<dbReference type="InterPro" id="IPR004841">
    <property type="entry name" value="AA-permease/SLC12A_dom"/>
</dbReference>
<evidence type="ECO:0000256" key="6">
    <source>
        <dbReference type="ARBA" id="ARBA00023136"/>
    </source>
</evidence>
<evidence type="ECO:0000256" key="5">
    <source>
        <dbReference type="ARBA" id="ARBA00022989"/>
    </source>
</evidence>
<evidence type="ECO:0000256" key="8">
    <source>
        <dbReference type="SAM" id="Phobius"/>
    </source>
</evidence>